<feature type="domain" description="Peptidase S1" evidence="6">
    <location>
        <begin position="840"/>
        <end position="1067"/>
    </location>
</feature>
<dbReference type="GO" id="GO:0004252">
    <property type="term" value="F:serine-type endopeptidase activity"/>
    <property type="evidence" value="ECO:0007669"/>
    <property type="project" value="InterPro"/>
</dbReference>
<feature type="chain" id="PRO_5043438512" description="Peptidase S1 domain-containing protein" evidence="5">
    <location>
        <begin position="21"/>
        <end position="1067"/>
    </location>
</feature>
<dbReference type="PROSITE" id="PS00134">
    <property type="entry name" value="TRYPSIN_HIS"/>
    <property type="match status" value="1"/>
</dbReference>
<evidence type="ECO:0000313" key="8">
    <source>
        <dbReference type="Proteomes" id="UP001497382"/>
    </source>
</evidence>
<keyword evidence="3" id="KW-0325">Glycoprotein</keyword>
<dbReference type="Gene3D" id="2.40.10.10">
    <property type="entry name" value="Trypsin-like serine proteases"/>
    <property type="match status" value="2"/>
</dbReference>
<evidence type="ECO:0000256" key="3">
    <source>
        <dbReference type="ARBA" id="ARBA00023180"/>
    </source>
</evidence>
<dbReference type="AlphaFoldDB" id="A0AAV2B7P5"/>
<dbReference type="Pfam" id="PF00089">
    <property type="entry name" value="Trypsin"/>
    <property type="match status" value="1"/>
</dbReference>
<dbReference type="InterPro" id="IPR051333">
    <property type="entry name" value="CLIP_Serine_Protease"/>
</dbReference>
<evidence type="ECO:0000256" key="2">
    <source>
        <dbReference type="ARBA" id="ARBA00023157"/>
    </source>
</evidence>
<reference evidence="7 8" key="1">
    <citation type="submission" date="2024-04" db="EMBL/GenBank/DDBJ databases">
        <authorList>
            <person name="Rising A."/>
            <person name="Reimegard J."/>
            <person name="Sonavane S."/>
            <person name="Akerstrom W."/>
            <person name="Nylinder S."/>
            <person name="Hedman E."/>
            <person name="Kallberg Y."/>
        </authorList>
    </citation>
    <scope>NUCLEOTIDE SEQUENCE [LARGE SCALE GENOMIC DNA]</scope>
</reference>
<name>A0AAV2B7P5_9ARAC</name>
<evidence type="ECO:0000259" key="6">
    <source>
        <dbReference type="PROSITE" id="PS50240"/>
    </source>
</evidence>
<gene>
    <name evidence="7" type="ORF">LARSCL_LOCUS17408</name>
</gene>
<evidence type="ECO:0000256" key="4">
    <source>
        <dbReference type="ARBA" id="ARBA00024195"/>
    </source>
</evidence>
<dbReference type="PANTHER" id="PTHR24260:SF136">
    <property type="entry name" value="GH08193P-RELATED"/>
    <property type="match status" value="1"/>
</dbReference>
<keyword evidence="1 5" id="KW-0732">Signal</keyword>
<feature type="signal peptide" evidence="5">
    <location>
        <begin position="1"/>
        <end position="20"/>
    </location>
</feature>
<comment type="similarity">
    <text evidence="4">Belongs to the peptidase S1 family. CLIP subfamily.</text>
</comment>
<dbReference type="PRINTS" id="PR00722">
    <property type="entry name" value="CHYMOTRYPSIN"/>
</dbReference>
<organism evidence="7 8">
    <name type="scientific">Larinioides sclopetarius</name>
    <dbReference type="NCBI Taxonomy" id="280406"/>
    <lineage>
        <taxon>Eukaryota</taxon>
        <taxon>Metazoa</taxon>
        <taxon>Ecdysozoa</taxon>
        <taxon>Arthropoda</taxon>
        <taxon>Chelicerata</taxon>
        <taxon>Arachnida</taxon>
        <taxon>Araneae</taxon>
        <taxon>Araneomorphae</taxon>
        <taxon>Entelegynae</taxon>
        <taxon>Araneoidea</taxon>
        <taxon>Araneidae</taxon>
        <taxon>Larinioides</taxon>
    </lineage>
</organism>
<evidence type="ECO:0000256" key="5">
    <source>
        <dbReference type="SAM" id="SignalP"/>
    </source>
</evidence>
<protein>
    <recommendedName>
        <fullName evidence="6">Peptidase S1 domain-containing protein</fullName>
    </recommendedName>
</protein>
<dbReference type="PROSITE" id="PS50240">
    <property type="entry name" value="TRYPSIN_DOM"/>
    <property type="match status" value="1"/>
</dbReference>
<dbReference type="InterPro" id="IPR018114">
    <property type="entry name" value="TRYPSIN_HIS"/>
</dbReference>
<keyword evidence="2" id="KW-1015">Disulfide bond</keyword>
<dbReference type="GO" id="GO:0006508">
    <property type="term" value="P:proteolysis"/>
    <property type="evidence" value="ECO:0007669"/>
    <property type="project" value="InterPro"/>
</dbReference>
<sequence length="1067" mass="120179">MNLSMLSFLIVLYALIGVQGKAFPSRYKRNYEGSYHYIPYEEGIVHIPPGYSPENMPNYQDYVHGYIQTNGHDWSAYYQSMLPQSMQHPYSNINGHHKMKTKHNWHFIDQSRVPVSQYTDGMHHFESGVEAPNVIEALVKKDVIDKHDEYEAPFVVEALVSKGRIDNADAEVPVVVDSLTVKEKPTNSKYDRNAPVTKPSAFYYMYEPIDKTIKDGAFISSNKFELPVLADSLNKKGKPVKIKPVSSYGAFELPTFDSLTKKDKPIKVESVTSYDEFELPGVADSLGKKDKPIKIKTVASNGEIELPIVDSLTKKGKPVKVETAAPYSAFNLPLVDSLTKKVEPVASYDAFELPAVVDSLSKKDKPIKVKPVASYEAFELPIVDSLTKNDKPEKVKPVSSYGAFELPAVVDSLSKKDKPIKVKPVASYEAFELPIVDSLTKKDKPEKVKPVASYGAFELPAVVDSLGKKDKPIKVKPVASYEAFELPIVDSLTKKDKPEKVKPVASYGAFELPAVVDSLGKKDKPIKVKPVASYEAFNLSIVDPLTKKNKPVKVEPTDFYNMHEPVKEKPVKEKPVKEKPNSYESLDYPLAFDSLNKIGEREHETPTVIEALVRKEIPTFHREEEHESPIAIEALVRKRPPVNESKKTNPKKILQKDSIHPVEESLLTKENVESFAIPEIEAMIVEQETERKESQKPEVIPFDETHGFNEPEMDGFDENEDGSAIDFDRSRLARSFLPVDSNIFSIATNMQEQKRRKFKKCVTPKNETGNCMPFQLCSMSSTVTNVDELLRNVCIIDEVFIGVCCPEFPVETVRVDWEQLKPDAEKLNEEKSSQFPKECGRLPLRVTDEDPWPWMASLIAKSSDKIFCGGALVTEQYVLTAAHCTVRIPRNRILVRLGRPASENLPEPDFEVIEIKRHAGYNPRTMQNDIALLKLSRRVQFGDFRGVVCLAKDEEGIEDLVSKSASLLRWKETPGEIKDVEPLTVISNKECQSRMRTAIADSILCTEPRTDATMCNADSGAPLIMPKDDKFEVIGILTWNRNDCDERFPAVFTRVSSYHRWIEKLAS</sequence>
<comment type="caution">
    <text evidence="7">The sequence shown here is derived from an EMBL/GenBank/DDBJ whole genome shotgun (WGS) entry which is preliminary data.</text>
</comment>
<dbReference type="EMBL" id="CAXIEN010000297">
    <property type="protein sequence ID" value="CAL1292014.1"/>
    <property type="molecule type" value="Genomic_DNA"/>
</dbReference>
<proteinExistence type="inferred from homology"/>
<dbReference type="SMART" id="SM00680">
    <property type="entry name" value="CLIP"/>
    <property type="match status" value="1"/>
</dbReference>
<dbReference type="SMART" id="SM00020">
    <property type="entry name" value="Tryp_SPc"/>
    <property type="match status" value="1"/>
</dbReference>
<dbReference type="SUPFAM" id="SSF50494">
    <property type="entry name" value="Trypsin-like serine proteases"/>
    <property type="match status" value="1"/>
</dbReference>
<dbReference type="InterPro" id="IPR001314">
    <property type="entry name" value="Peptidase_S1A"/>
</dbReference>
<dbReference type="InterPro" id="IPR001254">
    <property type="entry name" value="Trypsin_dom"/>
</dbReference>
<dbReference type="Proteomes" id="UP001497382">
    <property type="component" value="Unassembled WGS sequence"/>
</dbReference>
<keyword evidence="8" id="KW-1185">Reference proteome</keyword>
<accession>A0AAV2B7P5</accession>
<evidence type="ECO:0000313" key="7">
    <source>
        <dbReference type="EMBL" id="CAL1292014.1"/>
    </source>
</evidence>
<dbReference type="InterPro" id="IPR022700">
    <property type="entry name" value="CLIP"/>
</dbReference>
<dbReference type="InterPro" id="IPR043504">
    <property type="entry name" value="Peptidase_S1_PA_chymotrypsin"/>
</dbReference>
<dbReference type="CDD" id="cd00190">
    <property type="entry name" value="Tryp_SPc"/>
    <property type="match status" value="1"/>
</dbReference>
<evidence type="ECO:0000256" key="1">
    <source>
        <dbReference type="ARBA" id="ARBA00022729"/>
    </source>
</evidence>
<dbReference type="FunFam" id="2.40.10.10:FF:000028">
    <property type="entry name" value="Serine protease easter"/>
    <property type="match status" value="1"/>
</dbReference>
<dbReference type="InterPro" id="IPR009003">
    <property type="entry name" value="Peptidase_S1_PA"/>
</dbReference>
<dbReference type="PANTHER" id="PTHR24260">
    <property type="match status" value="1"/>
</dbReference>